<dbReference type="UniPathway" id="UPA00988"/>
<evidence type="ECO:0000256" key="5">
    <source>
        <dbReference type="ARBA" id="ARBA00020264"/>
    </source>
</evidence>
<dbReference type="GO" id="GO:0002098">
    <property type="term" value="P:tRNA wobble uridine modification"/>
    <property type="evidence" value="ECO:0007669"/>
    <property type="project" value="InterPro"/>
</dbReference>
<gene>
    <name evidence="9" type="ORF">ILUMI_01607</name>
</gene>
<dbReference type="GO" id="GO:0005829">
    <property type="term" value="C:cytosol"/>
    <property type="evidence" value="ECO:0007669"/>
    <property type="project" value="TreeGrafter"/>
</dbReference>
<accession>A0A8K0GH94</accession>
<evidence type="ECO:0000256" key="6">
    <source>
        <dbReference type="ARBA" id="ARBA00022490"/>
    </source>
</evidence>
<comment type="caution">
    <text evidence="9">The sequence shown here is derived from an EMBL/GenBank/DDBJ whole genome shotgun (WGS) entry which is preliminary data.</text>
</comment>
<dbReference type="InterPro" id="IPR027417">
    <property type="entry name" value="P-loop_NTPase"/>
</dbReference>
<comment type="similarity">
    <text evidence="4">Belongs to the ELP5 family.</text>
</comment>
<evidence type="ECO:0000256" key="7">
    <source>
        <dbReference type="ARBA" id="ARBA00022694"/>
    </source>
</evidence>
<dbReference type="GO" id="GO:0033588">
    <property type="term" value="C:elongator holoenzyme complex"/>
    <property type="evidence" value="ECO:0007669"/>
    <property type="project" value="InterPro"/>
</dbReference>
<organism evidence="9 10">
    <name type="scientific">Ignelater luminosus</name>
    <name type="common">Cucubano</name>
    <name type="synonym">Pyrophorus luminosus</name>
    <dbReference type="NCBI Taxonomy" id="2038154"/>
    <lineage>
        <taxon>Eukaryota</taxon>
        <taxon>Metazoa</taxon>
        <taxon>Ecdysozoa</taxon>
        <taxon>Arthropoda</taxon>
        <taxon>Hexapoda</taxon>
        <taxon>Insecta</taxon>
        <taxon>Pterygota</taxon>
        <taxon>Neoptera</taxon>
        <taxon>Endopterygota</taxon>
        <taxon>Coleoptera</taxon>
        <taxon>Polyphaga</taxon>
        <taxon>Elateriformia</taxon>
        <taxon>Elateroidea</taxon>
        <taxon>Elateridae</taxon>
        <taxon>Agrypninae</taxon>
        <taxon>Pyrophorini</taxon>
        <taxon>Ignelater</taxon>
    </lineage>
</organism>
<dbReference type="Pfam" id="PF10483">
    <property type="entry name" value="Elong_Iki1"/>
    <property type="match status" value="2"/>
</dbReference>
<comment type="subcellular location">
    <subcellularLocation>
        <location evidence="2">Cytoplasm</location>
    </subcellularLocation>
    <subcellularLocation>
        <location evidence="1">Nucleus</location>
    </subcellularLocation>
</comment>
<evidence type="ECO:0000256" key="4">
    <source>
        <dbReference type="ARBA" id="ARBA00009567"/>
    </source>
</evidence>
<name>A0A8K0GH94_IGNLU</name>
<keyword evidence="10" id="KW-1185">Reference proteome</keyword>
<dbReference type="PANTHER" id="PTHR15641">
    <property type="entry name" value="ELONGATOR COMPLEX PROTEIN 5"/>
    <property type="match status" value="1"/>
</dbReference>
<dbReference type="InterPro" id="IPR019519">
    <property type="entry name" value="Elp5"/>
</dbReference>
<protein>
    <recommendedName>
        <fullName evidence="5">Elongator complex protein 5</fullName>
    </recommendedName>
</protein>
<comment type="pathway">
    <text evidence="3">tRNA modification; 5-methoxycarbonylmethyl-2-thiouridine-tRNA biosynthesis.</text>
</comment>
<evidence type="ECO:0000313" key="10">
    <source>
        <dbReference type="Proteomes" id="UP000801492"/>
    </source>
</evidence>
<reference evidence="9" key="1">
    <citation type="submission" date="2019-08" db="EMBL/GenBank/DDBJ databases">
        <title>The genome of the North American firefly Photinus pyralis.</title>
        <authorList>
            <consortium name="Photinus pyralis genome working group"/>
            <person name="Fallon T.R."/>
            <person name="Sander Lower S.E."/>
            <person name="Weng J.-K."/>
        </authorList>
    </citation>
    <scope>NUCLEOTIDE SEQUENCE</scope>
    <source>
        <strain evidence="9">TRF0915ILg1</strain>
        <tissue evidence="9">Whole body</tissue>
    </source>
</reference>
<sequence length="286" mass="33059">MLTTHLNNLPYSKFVLIEDSVEQRGKDLLKYIVESHINKTPHCKIKYFVFEGTIEKTQTSLPYPNVKFYDFVSDSNSWLNSVTNDFPHLINTMSDSGYIIVVDSLAHLILQYGIASTYKIFHELLMNREIVRIITILHQDLCENIIQTSQYFQHLATLCIVLEPKFNSSYSRVSYKVRKRGGKVLKKIEEFTIEDGVLKSQEIKKPNTQALIQQDLEQILPENLSTFKIGLTEDEKKSRAEVILPYLPKEVVPGSGDNKINEGKIFYTFDEVDDWDEEDPDDDLNI</sequence>
<proteinExistence type="inferred from homology"/>
<dbReference type="GO" id="GO:0000049">
    <property type="term" value="F:tRNA binding"/>
    <property type="evidence" value="ECO:0007669"/>
    <property type="project" value="TreeGrafter"/>
</dbReference>
<dbReference type="EMBL" id="VTPC01000736">
    <property type="protein sequence ID" value="KAF2904560.1"/>
    <property type="molecule type" value="Genomic_DNA"/>
</dbReference>
<evidence type="ECO:0000256" key="3">
    <source>
        <dbReference type="ARBA" id="ARBA00005043"/>
    </source>
</evidence>
<evidence type="ECO:0000256" key="2">
    <source>
        <dbReference type="ARBA" id="ARBA00004496"/>
    </source>
</evidence>
<keyword evidence="7" id="KW-0819">tRNA processing</keyword>
<dbReference type="PANTHER" id="PTHR15641:SF1">
    <property type="entry name" value="ELONGATOR COMPLEX PROTEIN 5"/>
    <property type="match status" value="1"/>
</dbReference>
<dbReference type="GO" id="GO:0005634">
    <property type="term" value="C:nucleus"/>
    <property type="evidence" value="ECO:0007669"/>
    <property type="project" value="UniProtKB-SubCell"/>
</dbReference>
<dbReference type="Gene3D" id="3.40.50.300">
    <property type="entry name" value="P-loop containing nucleotide triphosphate hydrolases"/>
    <property type="match status" value="1"/>
</dbReference>
<dbReference type="AlphaFoldDB" id="A0A8K0GH94"/>
<keyword evidence="6" id="KW-0963">Cytoplasm</keyword>
<evidence type="ECO:0000313" key="9">
    <source>
        <dbReference type="EMBL" id="KAF2904560.1"/>
    </source>
</evidence>
<dbReference type="Proteomes" id="UP000801492">
    <property type="component" value="Unassembled WGS sequence"/>
</dbReference>
<evidence type="ECO:0000256" key="1">
    <source>
        <dbReference type="ARBA" id="ARBA00004123"/>
    </source>
</evidence>
<keyword evidence="8" id="KW-0539">Nucleus</keyword>
<evidence type="ECO:0000256" key="8">
    <source>
        <dbReference type="ARBA" id="ARBA00023242"/>
    </source>
</evidence>
<dbReference type="OrthoDB" id="166907at2759"/>